<dbReference type="AlphaFoldDB" id="A0AAD5PBB3"/>
<dbReference type="SUPFAM" id="SSF52047">
    <property type="entry name" value="RNI-like"/>
    <property type="match status" value="1"/>
</dbReference>
<protein>
    <recommendedName>
        <fullName evidence="1">F-box domain-containing protein</fullName>
    </recommendedName>
</protein>
<evidence type="ECO:0000313" key="3">
    <source>
        <dbReference type="Proteomes" id="UP001209540"/>
    </source>
</evidence>
<dbReference type="EMBL" id="JAIXMP010000031">
    <property type="protein sequence ID" value="KAI9250982.1"/>
    <property type="molecule type" value="Genomic_DNA"/>
</dbReference>
<gene>
    <name evidence="2" type="ORF">BDA99DRAFT_541624</name>
</gene>
<accession>A0AAD5PBB3</accession>
<keyword evidence="3" id="KW-1185">Reference proteome</keyword>
<dbReference type="Gene3D" id="3.80.10.10">
    <property type="entry name" value="Ribonuclease Inhibitor"/>
    <property type="match status" value="2"/>
</dbReference>
<evidence type="ECO:0000313" key="2">
    <source>
        <dbReference type="EMBL" id="KAI9250982.1"/>
    </source>
</evidence>
<dbReference type="CDD" id="cd09917">
    <property type="entry name" value="F-box_SF"/>
    <property type="match status" value="1"/>
</dbReference>
<organism evidence="2 3">
    <name type="scientific">Phascolomyces articulosus</name>
    <dbReference type="NCBI Taxonomy" id="60185"/>
    <lineage>
        <taxon>Eukaryota</taxon>
        <taxon>Fungi</taxon>
        <taxon>Fungi incertae sedis</taxon>
        <taxon>Mucoromycota</taxon>
        <taxon>Mucoromycotina</taxon>
        <taxon>Mucoromycetes</taxon>
        <taxon>Mucorales</taxon>
        <taxon>Lichtheimiaceae</taxon>
        <taxon>Phascolomyces</taxon>
    </lineage>
</organism>
<dbReference type="InterPro" id="IPR032675">
    <property type="entry name" value="LRR_dom_sf"/>
</dbReference>
<name>A0AAD5PBB3_9FUNG</name>
<dbReference type="InterPro" id="IPR001810">
    <property type="entry name" value="F-box_dom"/>
</dbReference>
<reference evidence="2" key="2">
    <citation type="submission" date="2023-02" db="EMBL/GenBank/DDBJ databases">
        <authorList>
            <consortium name="DOE Joint Genome Institute"/>
            <person name="Mondo S.J."/>
            <person name="Chang Y."/>
            <person name="Wang Y."/>
            <person name="Ahrendt S."/>
            <person name="Andreopoulos W."/>
            <person name="Barry K."/>
            <person name="Beard J."/>
            <person name="Benny G.L."/>
            <person name="Blankenship S."/>
            <person name="Bonito G."/>
            <person name="Cuomo C."/>
            <person name="Desiro A."/>
            <person name="Gervers K.A."/>
            <person name="Hundley H."/>
            <person name="Kuo A."/>
            <person name="LaButti K."/>
            <person name="Lang B.F."/>
            <person name="Lipzen A."/>
            <person name="O'Donnell K."/>
            <person name="Pangilinan J."/>
            <person name="Reynolds N."/>
            <person name="Sandor L."/>
            <person name="Smith M.W."/>
            <person name="Tsang A."/>
            <person name="Grigoriev I.V."/>
            <person name="Stajich J.E."/>
            <person name="Spatafora J.W."/>
        </authorList>
    </citation>
    <scope>NUCLEOTIDE SEQUENCE</scope>
    <source>
        <strain evidence="2">RSA 2281</strain>
    </source>
</reference>
<dbReference type="Proteomes" id="UP001209540">
    <property type="component" value="Unassembled WGS sequence"/>
</dbReference>
<dbReference type="PANTHER" id="PTHR38926">
    <property type="entry name" value="F-BOX DOMAIN CONTAINING PROTEIN, EXPRESSED"/>
    <property type="match status" value="1"/>
</dbReference>
<evidence type="ECO:0000259" key="1">
    <source>
        <dbReference type="PROSITE" id="PS50181"/>
    </source>
</evidence>
<dbReference type="InterPro" id="IPR036047">
    <property type="entry name" value="F-box-like_dom_sf"/>
</dbReference>
<feature type="domain" description="F-box" evidence="1">
    <location>
        <begin position="7"/>
        <end position="55"/>
    </location>
</feature>
<dbReference type="SUPFAM" id="SSF81383">
    <property type="entry name" value="F-box domain"/>
    <property type="match status" value="1"/>
</dbReference>
<dbReference type="PROSITE" id="PS50181">
    <property type="entry name" value="FBOX"/>
    <property type="match status" value="1"/>
</dbReference>
<sequence length="711" mass="81925">MTKEYQFGILNNLPFDVLVTIFSFLNQQDCLTCMAVNRTWYQHVPEYTKDIWKQVSFSKKDIHKSNHRREKCIAKHVMSVTFDMFNEENKLYIMMNKLLKWGCDKIESLEFNYCKTSHQDWFLDLLQQLAARNQRLTHLSMNRHGSNITLTRILATCPMLTHFTYTLTSVVKNFGGLSSIESSPSKTMDLSTATVNKNMIYLHVQDLMDTHNRLEAVLKNCPNLQYLIGIDTKKVFYIPSNNNNDTTLSSPPSDGIYLDELFSWCPKLIYFMDKGAYFITDGQDDPIQNPLIRCQQRTNSQNNNFYHLALCDNSDEIAPFVIRHKKTLESLILTGAYNDYYGGTDWASVFLRQLLSMDRLRTLACQYFEYSGDPSSLITLVNHCPVLDTLELSYSTFSFSTRPATFHYNLIESLITLPTLRRLNLHGYSFANNHAVIGLFKRLPALEELTIANGRLPLNSNPNIFPQLCPKLTKLDLMDITCNHAEGETILSPSMFLNTTTTITQQNNINNNNNICNIKHIRLCNVPPVTYELLTSIAHIPTLKTLEVTLAEMHCLYDDKGLITFFKTLQKTVIEKLTLRRFHYIQQLHYPAVIDALSSLPFLKELRFEATMMARPRIKSIEDVNKLCSILNVLYKSNSLDKVVFYGLSSWDNYPPNLVKEKLVYLNYSSPLANKKENALFVVTPIAKSIPLVGIDRWLTETVTITRLRYY</sequence>
<dbReference type="PANTHER" id="PTHR38926:SF72">
    <property type="entry name" value="IM:7136021-RELATED"/>
    <property type="match status" value="1"/>
</dbReference>
<reference evidence="2" key="1">
    <citation type="journal article" date="2022" name="IScience">
        <title>Evolution of zygomycete secretomes and the origins of terrestrial fungal ecologies.</title>
        <authorList>
            <person name="Chang Y."/>
            <person name="Wang Y."/>
            <person name="Mondo S."/>
            <person name="Ahrendt S."/>
            <person name="Andreopoulos W."/>
            <person name="Barry K."/>
            <person name="Beard J."/>
            <person name="Benny G.L."/>
            <person name="Blankenship S."/>
            <person name="Bonito G."/>
            <person name="Cuomo C."/>
            <person name="Desiro A."/>
            <person name="Gervers K.A."/>
            <person name="Hundley H."/>
            <person name="Kuo A."/>
            <person name="LaButti K."/>
            <person name="Lang B.F."/>
            <person name="Lipzen A."/>
            <person name="O'Donnell K."/>
            <person name="Pangilinan J."/>
            <person name="Reynolds N."/>
            <person name="Sandor L."/>
            <person name="Smith M.E."/>
            <person name="Tsang A."/>
            <person name="Grigoriev I.V."/>
            <person name="Stajich J.E."/>
            <person name="Spatafora J.W."/>
        </authorList>
    </citation>
    <scope>NUCLEOTIDE SEQUENCE</scope>
    <source>
        <strain evidence="2">RSA 2281</strain>
    </source>
</reference>
<comment type="caution">
    <text evidence="2">The sequence shown here is derived from an EMBL/GenBank/DDBJ whole genome shotgun (WGS) entry which is preliminary data.</text>
</comment>
<proteinExistence type="predicted"/>
<dbReference type="Pfam" id="PF12937">
    <property type="entry name" value="F-box-like"/>
    <property type="match status" value="1"/>
</dbReference>